<keyword evidence="4" id="KW-0929">Antimicrobial</keyword>
<name>Q86MA0_MANSE</name>
<dbReference type="InterPro" id="IPR000875">
    <property type="entry name" value="CecC-like"/>
</dbReference>
<keyword evidence="11" id="KW-1185">Reference proteome</keyword>
<keyword evidence="3" id="KW-0964">Secreted</keyword>
<dbReference type="EMBL" id="JH669419">
    <property type="protein sequence ID" value="KAG6465232.1"/>
    <property type="molecule type" value="Genomic_DNA"/>
</dbReference>
<evidence type="ECO:0000256" key="5">
    <source>
        <dbReference type="ARBA" id="ARBA00022588"/>
    </source>
</evidence>
<evidence type="ECO:0000256" key="1">
    <source>
        <dbReference type="ARBA" id="ARBA00004613"/>
    </source>
</evidence>
<evidence type="ECO:0000256" key="3">
    <source>
        <dbReference type="ARBA" id="ARBA00022525"/>
    </source>
</evidence>
<feature type="signal peptide" evidence="7">
    <location>
        <begin position="1"/>
        <end position="22"/>
    </location>
</feature>
<evidence type="ECO:0000256" key="2">
    <source>
        <dbReference type="ARBA" id="ARBA00010680"/>
    </source>
</evidence>
<evidence type="ECO:0000313" key="9">
    <source>
        <dbReference type="EMBL" id="CAL25128.1"/>
    </source>
</evidence>
<proteinExistence type="evidence at transcript level"/>
<reference evidence="8" key="2">
    <citation type="journal article" date="2004" name="Insect Mol. Biol.">
        <title>Bacterial challenge stimulates innate immune responses in extra-embryonic tissues of tobacco hornworm eggs.</title>
        <authorList>
            <person name="Gorman M.J."/>
            <person name="Kankanala P."/>
            <person name="Kanost M.R."/>
        </authorList>
    </citation>
    <scope>NUCLEOTIDE SEQUENCE</scope>
</reference>
<evidence type="ECO:0000256" key="7">
    <source>
        <dbReference type="SAM" id="SignalP"/>
    </source>
</evidence>
<reference evidence="8" key="1">
    <citation type="journal article" date="2003" name="Insect Biochem. Mol. Biol.">
        <title>Identification by subtractive suppression hybridization of bacteria-induced genes expressed in Manduca sexta fat body.</title>
        <authorList>
            <person name="Zhu Y."/>
            <person name="Johnson T.J."/>
            <person name="Myers A.A."/>
            <person name="Kanost M.R."/>
        </authorList>
    </citation>
    <scope>NUCLEOTIDE SEQUENCE</scope>
</reference>
<dbReference type="GO" id="GO:0019731">
    <property type="term" value="P:antibacterial humoral response"/>
    <property type="evidence" value="ECO:0007669"/>
    <property type="project" value="InterPro"/>
</dbReference>
<evidence type="ECO:0000313" key="11">
    <source>
        <dbReference type="Proteomes" id="UP000791440"/>
    </source>
</evidence>
<gene>
    <name evidence="9" type="primary">Cec 6</name>
    <name evidence="10" type="ORF">O3G_MSEX015012</name>
</gene>
<protein>
    <submittedName>
        <fullName evidence="8 9">Cecropin 6</fullName>
    </submittedName>
</protein>
<keyword evidence="6" id="KW-0391">Immunity</keyword>
<keyword evidence="5" id="KW-0399">Innate immunity</keyword>
<dbReference type="GO" id="GO:0045087">
    <property type="term" value="P:innate immune response"/>
    <property type="evidence" value="ECO:0007669"/>
    <property type="project" value="UniProtKB-KW"/>
</dbReference>
<sequence length="67" mass="7415">MKFSRVLFFVFACFAAFTVTAAKPWDFLKELEGAGQRIRDAIISAQPAVETIAQATAIFKGQSKEED</sequence>
<comment type="subcellular location">
    <subcellularLocation>
        <location evidence="1">Secreted</location>
    </subcellularLocation>
</comment>
<comment type="similarity">
    <text evidence="2">Belongs to the cecropin family.</text>
</comment>
<evidence type="ECO:0000256" key="6">
    <source>
        <dbReference type="ARBA" id="ARBA00022859"/>
    </source>
</evidence>
<evidence type="ECO:0000313" key="8">
    <source>
        <dbReference type="EMBL" id="AAO74638.1"/>
    </source>
</evidence>
<accession>Q86MA0</accession>
<dbReference type="EMBL" id="AY232302">
    <property type="protein sequence ID" value="AAO74638.1"/>
    <property type="molecule type" value="mRNA"/>
</dbReference>
<organism evidence="8">
    <name type="scientific">Manduca sexta</name>
    <name type="common">Tobacco hawkmoth</name>
    <name type="synonym">Tobacco hornworm</name>
    <dbReference type="NCBI Taxonomy" id="7130"/>
    <lineage>
        <taxon>Eukaryota</taxon>
        <taxon>Metazoa</taxon>
        <taxon>Ecdysozoa</taxon>
        <taxon>Arthropoda</taxon>
        <taxon>Hexapoda</taxon>
        <taxon>Insecta</taxon>
        <taxon>Pterygota</taxon>
        <taxon>Neoptera</taxon>
        <taxon>Endopterygota</taxon>
        <taxon>Lepidoptera</taxon>
        <taxon>Glossata</taxon>
        <taxon>Ditrysia</taxon>
        <taxon>Bombycoidea</taxon>
        <taxon>Sphingidae</taxon>
        <taxon>Sphinginae</taxon>
        <taxon>Sphingini</taxon>
        <taxon>Manduca</taxon>
    </lineage>
</organism>
<dbReference type="Pfam" id="PF00272">
    <property type="entry name" value="Cecropin"/>
    <property type="match status" value="1"/>
</dbReference>
<keyword evidence="7" id="KW-0732">Signal</keyword>
<dbReference type="GO" id="GO:0050830">
    <property type="term" value="P:defense response to Gram-positive bacterium"/>
    <property type="evidence" value="ECO:0007669"/>
    <property type="project" value="UniProtKB-ARBA"/>
</dbReference>
<dbReference type="AlphaFoldDB" id="Q86MA0"/>
<reference evidence="10" key="5">
    <citation type="submission" date="2020-12" db="EMBL/GenBank/DDBJ databases">
        <authorList>
            <person name="Kanost M."/>
        </authorList>
    </citation>
    <scope>NUCLEOTIDE SEQUENCE</scope>
</reference>
<reference evidence="9" key="3">
    <citation type="journal article" date="2008" name="Insect Biochem. Mol. Biol.">
        <title>Innate immunity: eggs of Manduca sexta are able to respond to parasitism by Trichogramma evanescens.</title>
        <authorList>
            <person name="Abdel-latief M."/>
            <person name="Hilker M."/>
        </authorList>
    </citation>
    <scope>NUCLEOTIDE SEQUENCE</scope>
    <source>
        <tissue evidence="9">Egg</tissue>
    </source>
</reference>
<dbReference type="Proteomes" id="UP000791440">
    <property type="component" value="Unassembled WGS sequence"/>
</dbReference>
<evidence type="ECO:0000313" key="10">
    <source>
        <dbReference type="EMBL" id="KAG6465231.1"/>
    </source>
</evidence>
<dbReference type="EMBL" id="AM293323">
    <property type="protein sequence ID" value="CAL25128.1"/>
    <property type="molecule type" value="mRNA"/>
</dbReference>
<evidence type="ECO:0000256" key="4">
    <source>
        <dbReference type="ARBA" id="ARBA00022529"/>
    </source>
</evidence>
<feature type="chain" id="PRO_5010976429" evidence="7">
    <location>
        <begin position="23"/>
        <end position="67"/>
    </location>
</feature>
<dbReference type="GO" id="GO:0005576">
    <property type="term" value="C:extracellular region"/>
    <property type="evidence" value="ECO:0007669"/>
    <property type="project" value="UniProtKB-SubCell"/>
</dbReference>
<dbReference type="EMBL" id="JH669419">
    <property type="protein sequence ID" value="KAG6465231.1"/>
    <property type="molecule type" value="Genomic_DNA"/>
</dbReference>
<reference evidence="10" key="4">
    <citation type="journal article" date="2016" name="Insect Biochem. Mol. Biol.">
        <title>Multifaceted biological insights from a draft genome sequence of the tobacco hornworm moth, Manduca sexta.</title>
        <authorList>
            <person name="Kanost M.R."/>
            <person name="Arrese E.L."/>
            <person name="Cao X."/>
            <person name="Chen Y.R."/>
            <person name="Chellapilla S."/>
            <person name="Goldsmith M.R."/>
            <person name="Grosse-Wilde E."/>
            <person name="Heckel D.G."/>
            <person name="Herndon N."/>
            <person name="Jiang H."/>
            <person name="Papanicolaou A."/>
            <person name="Qu J."/>
            <person name="Soulages J.L."/>
            <person name="Vogel H."/>
            <person name="Walters J."/>
            <person name="Waterhouse R.M."/>
            <person name="Ahn S.J."/>
            <person name="Almeida F.C."/>
            <person name="An C."/>
            <person name="Aqrawi P."/>
            <person name="Bretschneider A."/>
            <person name="Bryant W.B."/>
            <person name="Bucks S."/>
            <person name="Chao H."/>
            <person name="Chevignon G."/>
            <person name="Christen J.M."/>
            <person name="Clarke D.F."/>
            <person name="Dittmer N.T."/>
            <person name="Ferguson L.C.F."/>
            <person name="Garavelou S."/>
            <person name="Gordon K.H.J."/>
            <person name="Gunaratna R.T."/>
            <person name="Han Y."/>
            <person name="Hauser F."/>
            <person name="He Y."/>
            <person name="Heidel-Fischer H."/>
            <person name="Hirsh A."/>
            <person name="Hu Y."/>
            <person name="Jiang H."/>
            <person name="Kalra D."/>
            <person name="Klinner C."/>
            <person name="Konig C."/>
            <person name="Kovar C."/>
            <person name="Kroll A.R."/>
            <person name="Kuwar S.S."/>
            <person name="Lee S.L."/>
            <person name="Lehman R."/>
            <person name="Li K."/>
            <person name="Li Z."/>
            <person name="Liang H."/>
            <person name="Lovelace S."/>
            <person name="Lu Z."/>
            <person name="Mansfield J.H."/>
            <person name="McCulloch K.J."/>
            <person name="Mathew T."/>
            <person name="Morton B."/>
            <person name="Muzny D.M."/>
            <person name="Neunemann D."/>
            <person name="Ongeri F."/>
            <person name="Pauchet Y."/>
            <person name="Pu L.L."/>
            <person name="Pyrousis I."/>
            <person name="Rao X.J."/>
            <person name="Redding A."/>
            <person name="Roesel C."/>
            <person name="Sanchez-Gracia A."/>
            <person name="Schaack S."/>
            <person name="Shukla A."/>
            <person name="Tetreau G."/>
            <person name="Wang Y."/>
            <person name="Xiong G.H."/>
            <person name="Traut W."/>
            <person name="Walsh T.K."/>
            <person name="Worley K.C."/>
            <person name="Wu D."/>
            <person name="Wu W."/>
            <person name="Wu Y.Q."/>
            <person name="Zhang X."/>
            <person name="Zou Z."/>
            <person name="Zucker H."/>
            <person name="Briscoe A.D."/>
            <person name="Burmester T."/>
            <person name="Clem R.J."/>
            <person name="Feyereisen R."/>
            <person name="Grimmelikhuijzen C.J.P."/>
            <person name="Hamodrakas S.J."/>
            <person name="Hansson B.S."/>
            <person name="Huguet E."/>
            <person name="Jermiin L.S."/>
            <person name="Lan Q."/>
            <person name="Lehman H.K."/>
            <person name="Lorenzen M."/>
            <person name="Merzendorfer H."/>
            <person name="Michalopoulos I."/>
            <person name="Morton D.B."/>
            <person name="Muthukrishnan S."/>
            <person name="Oakeshott J.G."/>
            <person name="Palmer W."/>
            <person name="Park Y."/>
            <person name="Passarelli A.L."/>
            <person name="Rozas J."/>
            <person name="Schwartz L.M."/>
            <person name="Smith W."/>
            <person name="Southgate A."/>
            <person name="Vilcinskas A."/>
            <person name="Vogt R."/>
            <person name="Wang P."/>
            <person name="Werren J."/>
            <person name="Yu X.Q."/>
            <person name="Zhou J.J."/>
            <person name="Brown S.J."/>
            <person name="Scherer S.E."/>
            <person name="Richards S."/>
            <person name="Blissard G.W."/>
        </authorList>
    </citation>
    <scope>NUCLEOTIDE SEQUENCE</scope>
</reference>